<dbReference type="EC" id="3.5.1.4" evidence="3"/>
<dbReference type="PANTHER" id="PTHR46072">
    <property type="entry name" value="AMIDASE-RELATED-RELATED"/>
    <property type="match status" value="1"/>
</dbReference>
<dbReference type="OrthoDB" id="6428749at2759"/>
<evidence type="ECO:0000256" key="2">
    <source>
        <dbReference type="ARBA" id="ARBA00009199"/>
    </source>
</evidence>
<feature type="active site" description="Acyl-ester intermediate" evidence="5">
    <location>
        <position position="229"/>
    </location>
</feature>
<accession>A0A1Y2EWY1</accession>
<dbReference type="PIRSF" id="PIRSF001221">
    <property type="entry name" value="Amidase_fungi"/>
    <property type="match status" value="1"/>
</dbReference>
<dbReference type="GO" id="GO:0004040">
    <property type="term" value="F:amidase activity"/>
    <property type="evidence" value="ECO:0007669"/>
    <property type="project" value="UniProtKB-EC"/>
</dbReference>
<name>A0A1Y2EWY1_9BASI</name>
<sequence>MTATTWELQAAAHVAARDARIPAELQLPQSQAAQAQNRVVDVPLDSLLTPREQGITTSNCSTILKKVASQEWSAVEVAKAFSARAIAAHQLTNCLTEVFIEEARAAELDEILKRTGKTVGPLHGLPISLKDQLDIKGQPMTMGYVGWIGRVSAENAVLVDILKEQGAILFVRTNVPQALMLAETINNVFGTTLNPYNRLLTCGGSSGGEGALLAMRGSPLGVGSDLGGSIRVPAAFQGLYGLRPSYHRIPYAGATNSMLGQEVIPSVLGPMSSTLDGLKIFFKAVVDARPWSRDAQALRLPWQEEAYQLAEHGRGKRLCFGMMLDDGLVKPEPPLRRALLETKAALEAQGHKVIDYQPLKTAEGLALVQAIFNSDGGCDVRAQLALSGEPQIGWMLKKNAEPLNTYDYWRLAHTRELYVQEQLRAWEATAQLTGTGRPIDAILAPPSSCLPPAHGTPQYIYYTSFASLCDYTSSVIPTGTFDATLDVQEPAHDFRCEADRLAWENYSPQLFEGVPIGVQIIGRKNEEEAVLRRVRFSLLRLIDRLLI</sequence>
<dbReference type="InterPro" id="IPR036928">
    <property type="entry name" value="AS_sf"/>
</dbReference>
<comment type="caution">
    <text evidence="7">The sequence shown here is derived from an EMBL/GenBank/DDBJ whole genome shotgun (WGS) entry which is preliminary data.</text>
</comment>
<dbReference type="AlphaFoldDB" id="A0A1Y2EWY1"/>
<dbReference type="EMBL" id="MCGR01000036">
    <property type="protein sequence ID" value="ORY76007.1"/>
    <property type="molecule type" value="Genomic_DNA"/>
</dbReference>
<dbReference type="Proteomes" id="UP000193467">
    <property type="component" value="Unassembled WGS sequence"/>
</dbReference>
<evidence type="ECO:0000256" key="5">
    <source>
        <dbReference type="PIRSR" id="PIRSR001221-1"/>
    </source>
</evidence>
<dbReference type="InterPro" id="IPR023631">
    <property type="entry name" value="Amidase_dom"/>
</dbReference>
<dbReference type="InterPro" id="IPR020556">
    <property type="entry name" value="Amidase_CS"/>
</dbReference>
<evidence type="ECO:0000256" key="3">
    <source>
        <dbReference type="ARBA" id="ARBA00012922"/>
    </source>
</evidence>
<feature type="domain" description="Amidase" evidence="6">
    <location>
        <begin position="76"/>
        <end position="531"/>
    </location>
</feature>
<evidence type="ECO:0000313" key="7">
    <source>
        <dbReference type="EMBL" id="ORY76007.1"/>
    </source>
</evidence>
<dbReference type="Gene3D" id="3.90.1300.10">
    <property type="entry name" value="Amidase signature (AS) domain"/>
    <property type="match status" value="1"/>
</dbReference>
<keyword evidence="4" id="KW-0378">Hydrolase</keyword>
<reference evidence="7 8" key="1">
    <citation type="submission" date="2016-07" db="EMBL/GenBank/DDBJ databases">
        <title>Pervasive Adenine N6-methylation of Active Genes in Fungi.</title>
        <authorList>
            <consortium name="DOE Joint Genome Institute"/>
            <person name="Mondo S.J."/>
            <person name="Dannebaum R.O."/>
            <person name="Kuo R.C."/>
            <person name="Labutti K."/>
            <person name="Haridas S."/>
            <person name="Kuo A."/>
            <person name="Salamov A."/>
            <person name="Ahrendt S.R."/>
            <person name="Lipzen A."/>
            <person name="Sullivan W."/>
            <person name="Andreopoulos W.B."/>
            <person name="Clum A."/>
            <person name="Lindquist E."/>
            <person name="Daum C."/>
            <person name="Ramamoorthy G.K."/>
            <person name="Gryganskyi A."/>
            <person name="Culley D."/>
            <person name="Magnuson J.K."/>
            <person name="James T.Y."/>
            <person name="O'Malley M.A."/>
            <person name="Stajich J.E."/>
            <person name="Spatafora J.W."/>
            <person name="Visel A."/>
            <person name="Grigoriev I.V."/>
        </authorList>
    </citation>
    <scope>NUCLEOTIDE SEQUENCE [LARGE SCALE GENOMIC DNA]</scope>
    <source>
        <strain evidence="7 8">62-1032</strain>
    </source>
</reference>
<gene>
    <name evidence="7" type="ORF">BCR35DRAFT_343209</name>
</gene>
<dbReference type="SUPFAM" id="SSF75304">
    <property type="entry name" value="Amidase signature (AS) enzymes"/>
    <property type="match status" value="1"/>
</dbReference>
<dbReference type="STRING" id="106004.A0A1Y2EWY1"/>
<keyword evidence="8" id="KW-1185">Reference proteome</keyword>
<dbReference type="PANTHER" id="PTHR46072:SF2">
    <property type="entry name" value="AMIDASE (EUROFUNG)"/>
    <property type="match status" value="1"/>
</dbReference>
<dbReference type="InParanoid" id="A0A1Y2EWY1"/>
<dbReference type="PROSITE" id="PS00571">
    <property type="entry name" value="AMIDASES"/>
    <property type="match status" value="1"/>
</dbReference>
<organism evidence="7 8">
    <name type="scientific">Leucosporidium creatinivorum</name>
    <dbReference type="NCBI Taxonomy" id="106004"/>
    <lineage>
        <taxon>Eukaryota</taxon>
        <taxon>Fungi</taxon>
        <taxon>Dikarya</taxon>
        <taxon>Basidiomycota</taxon>
        <taxon>Pucciniomycotina</taxon>
        <taxon>Microbotryomycetes</taxon>
        <taxon>Leucosporidiales</taxon>
        <taxon>Leucosporidium</taxon>
    </lineage>
</organism>
<feature type="active site" description="Charge relay system" evidence="5">
    <location>
        <position position="130"/>
    </location>
</feature>
<evidence type="ECO:0000259" key="6">
    <source>
        <dbReference type="Pfam" id="PF01425"/>
    </source>
</evidence>
<comment type="catalytic activity">
    <reaction evidence="1">
        <text>a monocarboxylic acid amide + H2O = a monocarboxylate + NH4(+)</text>
        <dbReference type="Rhea" id="RHEA:12020"/>
        <dbReference type="ChEBI" id="CHEBI:15377"/>
        <dbReference type="ChEBI" id="CHEBI:28938"/>
        <dbReference type="ChEBI" id="CHEBI:35757"/>
        <dbReference type="ChEBI" id="CHEBI:83628"/>
        <dbReference type="EC" id="3.5.1.4"/>
    </reaction>
</comment>
<dbReference type="Pfam" id="PF01425">
    <property type="entry name" value="Amidase"/>
    <property type="match status" value="1"/>
</dbReference>
<evidence type="ECO:0000256" key="4">
    <source>
        <dbReference type="ARBA" id="ARBA00022801"/>
    </source>
</evidence>
<protein>
    <recommendedName>
        <fullName evidence="3">amidase</fullName>
        <ecNumber evidence="3">3.5.1.4</ecNumber>
    </recommendedName>
</protein>
<feature type="active site" description="Charge relay system" evidence="5">
    <location>
        <position position="205"/>
    </location>
</feature>
<evidence type="ECO:0000313" key="8">
    <source>
        <dbReference type="Proteomes" id="UP000193467"/>
    </source>
</evidence>
<evidence type="ECO:0000256" key="1">
    <source>
        <dbReference type="ARBA" id="ARBA00001311"/>
    </source>
</evidence>
<proteinExistence type="inferred from homology"/>
<comment type="similarity">
    <text evidence="2">Belongs to the amidase family.</text>
</comment>
<dbReference type="FunCoup" id="A0A1Y2EWY1">
    <property type="interactions" value="50"/>
</dbReference>